<dbReference type="InterPro" id="IPR020843">
    <property type="entry name" value="ER"/>
</dbReference>
<dbReference type="HOGENOM" id="CLU_026673_16_5_1"/>
<dbReference type="EMBL" id="KB706988">
    <property type="protein sequence ID" value="EMR64830.1"/>
    <property type="molecule type" value="Genomic_DNA"/>
</dbReference>
<dbReference type="Proteomes" id="UP000012174">
    <property type="component" value="Unassembled WGS sequence"/>
</dbReference>
<reference evidence="5" key="1">
    <citation type="journal article" date="2013" name="Genome Announc.">
        <title>Draft genome sequence of the grapevine dieback fungus Eutypa lata UCR-EL1.</title>
        <authorList>
            <person name="Blanco-Ulate B."/>
            <person name="Rolshausen P.E."/>
            <person name="Cantu D."/>
        </authorList>
    </citation>
    <scope>NUCLEOTIDE SEQUENCE [LARGE SCALE GENOMIC DNA]</scope>
    <source>
        <strain evidence="5">UCR-EL1</strain>
    </source>
</reference>
<dbReference type="PANTHER" id="PTHR45348:SF2">
    <property type="entry name" value="ZINC-TYPE ALCOHOL DEHYDROGENASE-LIKE PROTEIN C2E1P3.01"/>
    <property type="match status" value="1"/>
</dbReference>
<proteinExistence type="inferred from homology"/>
<dbReference type="InterPro" id="IPR013154">
    <property type="entry name" value="ADH-like_N"/>
</dbReference>
<evidence type="ECO:0000313" key="5">
    <source>
        <dbReference type="Proteomes" id="UP000012174"/>
    </source>
</evidence>
<feature type="domain" description="Enoyl reductase (ER)" evidence="3">
    <location>
        <begin position="16"/>
        <end position="339"/>
    </location>
</feature>
<dbReference type="KEGG" id="ela:UCREL1_8203"/>
<evidence type="ECO:0000313" key="4">
    <source>
        <dbReference type="EMBL" id="EMR64830.1"/>
    </source>
</evidence>
<dbReference type="Gene3D" id="3.90.180.10">
    <property type="entry name" value="Medium-chain alcohol dehydrogenases, catalytic domain"/>
    <property type="match status" value="1"/>
</dbReference>
<dbReference type="CDD" id="cd08249">
    <property type="entry name" value="enoyl_reductase_like"/>
    <property type="match status" value="1"/>
</dbReference>
<dbReference type="OMA" id="AGMDKRG"/>
<gene>
    <name evidence="4" type="ORF">UCREL1_8203</name>
</gene>
<dbReference type="eggNOG" id="KOG1198">
    <property type="taxonomic scope" value="Eukaryota"/>
</dbReference>
<evidence type="ECO:0000256" key="1">
    <source>
        <dbReference type="ARBA" id="ARBA00008072"/>
    </source>
</evidence>
<dbReference type="SMART" id="SM00829">
    <property type="entry name" value="PKS_ER"/>
    <property type="match status" value="1"/>
</dbReference>
<dbReference type="PANTHER" id="PTHR45348">
    <property type="entry name" value="HYPOTHETICAL OXIDOREDUCTASE (EUROFUNG)"/>
    <property type="match status" value="1"/>
</dbReference>
<dbReference type="AlphaFoldDB" id="M7TDR6"/>
<keyword evidence="5" id="KW-1185">Reference proteome</keyword>
<dbReference type="OrthoDB" id="3509362at2759"/>
<evidence type="ECO:0000256" key="2">
    <source>
        <dbReference type="ARBA" id="ARBA00023002"/>
    </source>
</evidence>
<dbReference type="InterPro" id="IPR011032">
    <property type="entry name" value="GroES-like_sf"/>
</dbReference>
<dbReference type="Pfam" id="PF00107">
    <property type="entry name" value="ADH_zinc_N"/>
    <property type="match status" value="1"/>
</dbReference>
<dbReference type="InterPro" id="IPR047122">
    <property type="entry name" value="Trans-enoyl_RdTase-like"/>
</dbReference>
<dbReference type="Pfam" id="PF08240">
    <property type="entry name" value="ADH_N"/>
    <property type="match status" value="1"/>
</dbReference>
<dbReference type="Gene3D" id="3.40.50.720">
    <property type="entry name" value="NAD(P)-binding Rossmann-like Domain"/>
    <property type="match status" value="1"/>
</dbReference>
<dbReference type="GO" id="GO:0016651">
    <property type="term" value="F:oxidoreductase activity, acting on NAD(P)H"/>
    <property type="evidence" value="ECO:0007669"/>
    <property type="project" value="InterPro"/>
</dbReference>
<organism evidence="4 5">
    <name type="scientific">Eutypa lata (strain UCR-EL1)</name>
    <name type="common">Grapevine dieback disease fungus</name>
    <name type="synonym">Eutypa armeniacae</name>
    <dbReference type="NCBI Taxonomy" id="1287681"/>
    <lineage>
        <taxon>Eukaryota</taxon>
        <taxon>Fungi</taxon>
        <taxon>Dikarya</taxon>
        <taxon>Ascomycota</taxon>
        <taxon>Pezizomycotina</taxon>
        <taxon>Sordariomycetes</taxon>
        <taxon>Xylariomycetidae</taxon>
        <taxon>Xylariales</taxon>
        <taxon>Diatrypaceae</taxon>
        <taxon>Eutypa</taxon>
    </lineage>
</organism>
<name>M7TDR6_EUTLA</name>
<dbReference type="SUPFAM" id="SSF51735">
    <property type="entry name" value="NAD(P)-binding Rossmann-fold domains"/>
    <property type="match status" value="1"/>
</dbReference>
<comment type="similarity">
    <text evidence="1">Belongs to the zinc-containing alcohol dehydrogenase family.</text>
</comment>
<dbReference type="SUPFAM" id="SSF50129">
    <property type="entry name" value="GroES-like"/>
    <property type="match status" value="1"/>
</dbReference>
<evidence type="ECO:0000259" key="3">
    <source>
        <dbReference type="SMART" id="SM00829"/>
    </source>
</evidence>
<protein>
    <submittedName>
        <fullName evidence="4">Putative zinc-binding oxidoreductase protein</fullName>
    </submittedName>
</protein>
<accession>M7TDR6</accession>
<dbReference type="InterPro" id="IPR036291">
    <property type="entry name" value="NAD(P)-bd_dom_sf"/>
</dbReference>
<keyword evidence="2" id="KW-0560">Oxidoreductase</keyword>
<sequence>MAPSNMAASLKAPQEHPLTVASVPYPIVGEGEIVVKIAAAAVNPLDWMIQTMGQTLLPWLQYPLTIGSDAAGTVVEVGPNVTKFKVGDRVLGLSGGFESRTGAFQNYAALEAKTVSHIPDDLSFADASVLPLGLGTAASGLFQKDHLGLDYPRADGAKPNGETLLVWAGASSVGSNAIQLAVAAGYEVFTTASPKNFDLCKKIGASRVFDYHSETITQELLDAFKGKKCVGAFAIQSSSSDVVLEVVAKSEGAKFVTAACPIPEDKQFEGVKVNMIWGPTLKDNEVGPVIFDEFLPAALAKKRYLCVPEAVVVGQGLEKVQEGWDQLKQGGVSANKLVVTL</sequence>
<dbReference type="InterPro" id="IPR013149">
    <property type="entry name" value="ADH-like_C"/>
</dbReference>